<proteinExistence type="predicted"/>
<dbReference type="GO" id="GO:0000056">
    <property type="term" value="P:ribosomal small subunit export from nucleus"/>
    <property type="evidence" value="ECO:0007669"/>
    <property type="project" value="InterPro"/>
</dbReference>
<dbReference type="PANTHER" id="PTHR13257">
    <property type="entry name" value="NUCLEOPORIN NUP84-RELATED"/>
    <property type="match status" value="1"/>
</dbReference>
<dbReference type="PANTHER" id="PTHR13257:SF0">
    <property type="entry name" value="NUCLEAR PORE COMPLEX PROTEIN NUP88"/>
    <property type="match status" value="1"/>
</dbReference>
<dbReference type="GO" id="GO:0006406">
    <property type="term" value="P:mRNA export from nucleus"/>
    <property type="evidence" value="ECO:0007669"/>
    <property type="project" value="TreeGrafter"/>
</dbReference>
<evidence type="ECO:0000313" key="9">
    <source>
        <dbReference type="Proteomes" id="UP000238350"/>
    </source>
</evidence>
<dbReference type="AlphaFoldDB" id="A0A2T0FG15"/>
<dbReference type="EMBL" id="NDIQ01000001">
    <property type="protein sequence ID" value="PRT53925.1"/>
    <property type="molecule type" value="Genomic_DNA"/>
</dbReference>
<evidence type="ECO:0000256" key="2">
    <source>
        <dbReference type="ARBA" id="ARBA00022448"/>
    </source>
</evidence>
<keyword evidence="6" id="KW-0906">Nuclear pore complex</keyword>
<name>A0A2T0FG15_9ASCO</name>
<reference evidence="8 9" key="1">
    <citation type="submission" date="2017-04" db="EMBL/GenBank/DDBJ databases">
        <title>Genome sequencing of [Candida] sorbophila.</title>
        <authorList>
            <person name="Ahn J.O."/>
        </authorList>
    </citation>
    <scope>NUCLEOTIDE SEQUENCE [LARGE SCALE GENOMIC DNA]</scope>
    <source>
        <strain evidence="8 9">DS02</strain>
    </source>
</reference>
<dbReference type="OrthoDB" id="341482at2759"/>
<evidence type="ECO:0000256" key="5">
    <source>
        <dbReference type="ARBA" id="ARBA00023010"/>
    </source>
</evidence>
<keyword evidence="7" id="KW-0539">Nucleus</keyword>
<keyword evidence="3" id="KW-0509">mRNA transport</keyword>
<evidence type="ECO:0000313" key="8">
    <source>
        <dbReference type="EMBL" id="PRT53925.1"/>
    </source>
</evidence>
<dbReference type="SUPFAM" id="SSF50978">
    <property type="entry name" value="WD40 repeat-like"/>
    <property type="match status" value="1"/>
</dbReference>
<keyword evidence="4" id="KW-0653">Protein transport</keyword>
<dbReference type="STRING" id="45607.A0A2T0FG15"/>
<accession>A0A2T0FG15</accession>
<dbReference type="GO" id="GO:0005643">
    <property type="term" value="C:nuclear pore"/>
    <property type="evidence" value="ECO:0007669"/>
    <property type="project" value="UniProtKB-SubCell"/>
</dbReference>
<dbReference type="GO" id="GO:0006606">
    <property type="term" value="P:protein import into nucleus"/>
    <property type="evidence" value="ECO:0007669"/>
    <property type="project" value="TreeGrafter"/>
</dbReference>
<keyword evidence="9" id="KW-1185">Reference proteome</keyword>
<evidence type="ECO:0000256" key="4">
    <source>
        <dbReference type="ARBA" id="ARBA00022927"/>
    </source>
</evidence>
<evidence type="ECO:0000256" key="7">
    <source>
        <dbReference type="ARBA" id="ARBA00023242"/>
    </source>
</evidence>
<dbReference type="GO" id="GO:0000055">
    <property type="term" value="P:ribosomal large subunit export from nucleus"/>
    <property type="evidence" value="ECO:0007669"/>
    <property type="project" value="InterPro"/>
</dbReference>
<evidence type="ECO:0000256" key="3">
    <source>
        <dbReference type="ARBA" id="ARBA00022816"/>
    </source>
</evidence>
<dbReference type="InterPro" id="IPR036322">
    <property type="entry name" value="WD40_repeat_dom_sf"/>
</dbReference>
<dbReference type="InterPro" id="IPR037700">
    <property type="entry name" value="NUP88/NUP82"/>
</dbReference>
<dbReference type="GO" id="GO:0017056">
    <property type="term" value="F:structural constituent of nuclear pore"/>
    <property type="evidence" value="ECO:0007669"/>
    <property type="project" value="InterPro"/>
</dbReference>
<keyword evidence="5" id="KW-0811">Translocation</keyword>
<dbReference type="Proteomes" id="UP000238350">
    <property type="component" value="Unassembled WGS sequence"/>
</dbReference>
<evidence type="ECO:0000256" key="6">
    <source>
        <dbReference type="ARBA" id="ARBA00023132"/>
    </source>
</evidence>
<gene>
    <name evidence="8" type="ORF">B9G98_01545</name>
</gene>
<protein>
    <submittedName>
        <fullName evidence="8">Nucleoporin NUP82</fullName>
    </submittedName>
</protein>
<dbReference type="RefSeq" id="XP_024663871.1">
    <property type="nucleotide sequence ID" value="XM_024808103.1"/>
</dbReference>
<sequence>MLGLSALAKSTGDRPIKSVCRGRLVFTAFERKIFQGGVDCKEFCSLPADIDHLVLNSSATLLAAGCEDRVHIFNVKTGAVEATCKFRSAPIDLAWHPLGVNDACIVALIPGAVVTYNLSSKGSVSETLHLARDHTGTFDATTTAGDAVSLAFGKDNTTGPMTLFLATSDGDIYGVCPFLPAEFKLSRHQIANLLNYALATDFHLRSAPLSLDGVDQIRAEQNVAKRQLNWVQEIMKEASEFTKEEDVVLLRPSRPVVAIQGPLSIAPFPDVLYDDEVLDLAIGQIENAMVFVQLMKTHVNFYLMDTPLNLSWSSSVAEPHPLALIESITTPATENGKLHLHGQMVFVQIDTSTIVLQTSGWQDTLSSAIQSGADLPASLPQTTQQVLPKSLIVEHQTYMLTRPLSEAASQKWFYRSGIEPSDIIKALPNPEPVAYPSLLDSKVMESVNDFMSKLSLDNTVPGPISLSNDEESLAKLNDLTTKFERDMARLYKAISIAVNHVHVLRSELYRQLTKVHSLDSSLQKLDRRPVLEKLEKCKTRQSGIASRIQALHERVLNATQSSLPLSDQERRFRAEAERVNGLLNNKKPTLASRVSDLGPEFGRVTTSSPPANPSSWAEIQGLKTRLAGIQTSLTKLTSELQSVKGSANIIIS</sequence>
<dbReference type="GeneID" id="36515294"/>
<organism evidence="8 9">
    <name type="scientific">Wickerhamiella sorbophila</name>
    <dbReference type="NCBI Taxonomy" id="45607"/>
    <lineage>
        <taxon>Eukaryota</taxon>
        <taxon>Fungi</taxon>
        <taxon>Dikarya</taxon>
        <taxon>Ascomycota</taxon>
        <taxon>Saccharomycotina</taxon>
        <taxon>Dipodascomycetes</taxon>
        <taxon>Dipodascales</taxon>
        <taxon>Trichomonascaceae</taxon>
        <taxon>Wickerhamiella</taxon>
    </lineage>
</organism>
<evidence type="ECO:0000256" key="1">
    <source>
        <dbReference type="ARBA" id="ARBA00004567"/>
    </source>
</evidence>
<comment type="caution">
    <text evidence="8">The sequence shown here is derived from an EMBL/GenBank/DDBJ whole genome shotgun (WGS) entry which is preliminary data.</text>
</comment>
<keyword evidence="2" id="KW-0813">Transport</keyword>
<comment type="subcellular location">
    <subcellularLocation>
        <location evidence="1">Nucleus</location>
        <location evidence="1">Nuclear pore complex</location>
    </subcellularLocation>
</comment>